<organism evidence="6 7">
    <name type="scientific">Aquimarina spongiae</name>
    <dbReference type="NCBI Taxonomy" id="570521"/>
    <lineage>
        <taxon>Bacteria</taxon>
        <taxon>Pseudomonadati</taxon>
        <taxon>Bacteroidota</taxon>
        <taxon>Flavobacteriia</taxon>
        <taxon>Flavobacteriales</taxon>
        <taxon>Flavobacteriaceae</taxon>
        <taxon>Aquimarina</taxon>
    </lineage>
</organism>
<dbReference type="GO" id="GO:0003700">
    <property type="term" value="F:DNA-binding transcription factor activity"/>
    <property type="evidence" value="ECO:0007669"/>
    <property type="project" value="InterPro"/>
</dbReference>
<keyword evidence="1" id="KW-0805">Transcription regulation</keyword>
<dbReference type="RefSeq" id="WP_244548110.1">
    <property type="nucleotide sequence ID" value="NZ_FQYP01000001.1"/>
</dbReference>
<feature type="transmembrane region" description="Helical" evidence="4">
    <location>
        <begin position="42"/>
        <end position="58"/>
    </location>
</feature>
<feature type="transmembrane region" description="Helical" evidence="4">
    <location>
        <begin position="158"/>
        <end position="181"/>
    </location>
</feature>
<dbReference type="PROSITE" id="PS00041">
    <property type="entry name" value="HTH_ARAC_FAMILY_1"/>
    <property type="match status" value="1"/>
</dbReference>
<dbReference type="STRING" id="570521.SAMN04488508_101769"/>
<keyword evidence="7" id="KW-1185">Reference proteome</keyword>
<gene>
    <name evidence="6" type="ORF">SAMN04488508_101769</name>
</gene>
<evidence type="ECO:0000256" key="4">
    <source>
        <dbReference type="SAM" id="Phobius"/>
    </source>
</evidence>
<dbReference type="SUPFAM" id="SSF46689">
    <property type="entry name" value="Homeodomain-like"/>
    <property type="match status" value="1"/>
</dbReference>
<dbReference type="Proteomes" id="UP000184432">
    <property type="component" value="Unassembled WGS sequence"/>
</dbReference>
<protein>
    <submittedName>
        <fullName evidence="6">Transcriptional regulator, AraC family</fullName>
    </submittedName>
</protein>
<feature type="domain" description="HTH araC/xylS-type" evidence="5">
    <location>
        <begin position="287"/>
        <end position="391"/>
    </location>
</feature>
<keyword evidence="3" id="KW-0804">Transcription</keyword>
<dbReference type="InterPro" id="IPR018062">
    <property type="entry name" value="HTH_AraC-typ_CS"/>
</dbReference>
<dbReference type="Pfam" id="PF12833">
    <property type="entry name" value="HTH_18"/>
    <property type="match status" value="1"/>
</dbReference>
<feature type="transmembrane region" description="Helical" evidence="4">
    <location>
        <begin position="233"/>
        <end position="252"/>
    </location>
</feature>
<dbReference type="PANTHER" id="PTHR43280">
    <property type="entry name" value="ARAC-FAMILY TRANSCRIPTIONAL REGULATOR"/>
    <property type="match status" value="1"/>
</dbReference>
<dbReference type="PANTHER" id="PTHR43280:SF29">
    <property type="entry name" value="ARAC-FAMILY TRANSCRIPTIONAL REGULATOR"/>
    <property type="match status" value="1"/>
</dbReference>
<dbReference type="InterPro" id="IPR018060">
    <property type="entry name" value="HTH_AraC"/>
</dbReference>
<keyword evidence="2" id="KW-0238">DNA-binding</keyword>
<keyword evidence="4" id="KW-1133">Transmembrane helix</keyword>
<evidence type="ECO:0000256" key="3">
    <source>
        <dbReference type="ARBA" id="ARBA00023163"/>
    </source>
</evidence>
<evidence type="ECO:0000256" key="2">
    <source>
        <dbReference type="ARBA" id="ARBA00023125"/>
    </source>
</evidence>
<proteinExistence type="predicted"/>
<accession>A0A1M6BDV6</accession>
<dbReference type="EMBL" id="FQYP01000001">
    <property type="protein sequence ID" value="SHI46922.1"/>
    <property type="molecule type" value="Genomic_DNA"/>
</dbReference>
<evidence type="ECO:0000313" key="7">
    <source>
        <dbReference type="Proteomes" id="UP000184432"/>
    </source>
</evidence>
<dbReference type="SMART" id="SM00342">
    <property type="entry name" value="HTH_ARAC"/>
    <property type="match status" value="1"/>
</dbReference>
<sequence>MQQILFFEFPSFNLYSTPLLLLVLQAYVFAVLLLMRYFNQKYLPALLLALLIFITGYHRTTYTIGFMEWYDTYRNTKINYWLIALSLAVGPLLYFYVKSITTSNFRFKKKDFFHFVPVSLFVIYKISIFVYDASLPGFDETQNGYLKIHLDEKYVQPLVGIVESLQMLLYLTFTLQLYYAYKKKIQHFFSNTYALELNWIRNFLFIYSFLFLYSIFEGVIGDLIVDLHWTQRWWYQFFSALAIIYIGIKGYFTDTNTLKNLNFEVVPSSEKKTPDAPKDNNILENKTKLEQFMNDEKPFLNPDLNLKELSKMLKISVPVLSETINSGFQKNFNDFINGYRVKAVQDMLKEGKQKQLSLLGIAHECGFNSKATFNRVFKKLTNSSPSEYAMQHL</sequence>
<feature type="transmembrane region" description="Helical" evidence="4">
    <location>
        <begin position="12"/>
        <end position="35"/>
    </location>
</feature>
<dbReference type="GO" id="GO:0043565">
    <property type="term" value="F:sequence-specific DNA binding"/>
    <property type="evidence" value="ECO:0007669"/>
    <property type="project" value="InterPro"/>
</dbReference>
<dbReference type="InterPro" id="IPR009057">
    <property type="entry name" value="Homeodomain-like_sf"/>
</dbReference>
<keyword evidence="4" id="KW-0472">Membrane</keyword>
<feature type="transmembrane region" description="Helical" evidence="4">
    <location>
        <begin position="78"/>
        <end position="97"/>
    </location>
</feature>
<keyword evidence="4" id="KW-0812">Transmembrane</keyword>
<evidence type="ECO:0000256" key="1">
    <source>
        <dbReference type="ARBA" id="ARBA00023015"/>
    </source>
</evidence>
<dbReference type="PROSITE" id="PS01124">
    <property type="entry name" value="HTH_ARAC_FAMILY_2"/>
    <property type="match status" value="1"/>
</dbReference>
<feature type="transmembrane region" description="Helical" evidence="4">
    <location>
        <begin position="118"/>
        <end position="138"/>
    </location>
</feature>
<name>A0A1M6BDV6_9FLAO</name>
<evidence type="ECO:0000313" key="6">
    <source>
        <dbReference type="EMBL" id="SHI46922.1"/>
    </source>
</evidence>
<evidence type="ECO:0000259" key="5">
    <source>
        <dbReference type="PROSITE" id="PS01124"/>
    </source>
</evidence>
<dbReference type="Gene3D" id="1.10.10.60">
    <property type="entry name" value="Homeodomain-like"/>
    <property type="match status" value="1"/>
</dbReference>
<dbReference type="AlphaFoldDB" id="A0A1M6BDV6"/>
<feature type="transmembrane region" description="Helical" evidence="4">
    <location>
        <begin position="202"/>
        <end position="221"/>
    </location>
</feature>
<reference evidence="7" key="1">
    <citation type="submission" date="2016-11" db="EMBL/GenBank/DDBJ databases">
        <authorList>
            <person name="Varghese N."/>
            <person name="Submissions S."/>
        </authorList>
    </citation>
    <scope>NUCLEOTIDE SEQUENCE [LARGE SCALE GENOMIC DNA]</scope>
    <source>
        <strain evidence="7">DSM 22623</strain>
    </source>
</reference>